<keyword evidence="4" id="KW-0378">Hydrolase</keyword>
<dbReference type="GO" id="GO:0016020">
    <property type="term" value="C:membrane"/>
    <property type="evidence" value="ECO:0007669"/>
    <property type="project" value="UniProtKB-SubCell"/>
</dbReference>
<dbReference type="GO" id="GO:0004252">
    <property type="term" value="F:serine-type endopeptidase activity"/>
    <property type="evidence" value="ECO:0007669"/>
    <property type="project" value="InterPro"/>
</dbReference>
<evidence type="ECO:0000256" key="1">
    <source>
        <dbReference type="ARBA" id="ARBA00004141"/>
    </source>
</evidence>
<feature type="transmembrane region" description="Helical" evidence="8">
    <location>
        <begin position="310"/>
        <end position="329"/>
    </location>
</feature>
<dbReference type="KEGG" id="mym:A176_006624"/>
<organism evidence="10 11">
    <name type="scientific">Pseudomyxococcus hansupus</name>
    <dbReference type="NCBI Taxonomy" id="1297742"/>
    <lineage>
        <taxon>Bacteria</taxon>
        <taxon>Pseudomonadati</taxon>
        <taxon>Myxococcota</taxon>
        <taxon>Myxococcia</taxon>
        <taxon>Myxococcales</taxon>
        <taxon>Cystobacterineae</taxon>
        <taxon>Myxococcaceae</taxon>
        <taxon>Pseudomyxococcus</taxon>
    </lineage>
</organism>
<dbReference type="STRING" id="1297742.A176_006624"/>
<dbReference type="PANTHER" id="PTHR43731">
    <property type="entry name" value="RHOMBOID PROTEASE"/>
    <property type="match status" value="1"/>
</dbReference>
<gene>
    <name evidence="10" type="ORF">A176_006624</name>
</gene>
<dbReference type="PANTHER" id="PTHR43731:SF14">
    <property type="entry name" value="PRESENILIN-ASSOCIATED RHOMBOID-LIKE PROTEIN, MITOCHONDRIAL"/>
    <property type="match status" value="1"/>
</dbReference>
<feature type="transmembrane region" description="Helical" evidence="8">
    <location>
        <begin position="285"/>
        <end position="304"/>
    </location>
</feature>
<dbReference type="AlphaFoldDB" id="A0A0H4XMX3"/>
<dbReference type="PATRIC" id="fig|1297742.4.peg.6721"/>
<dbReference type="Gene3D" id="1.20.1540.10">
    <property type="entry name" value="Rhomboid-like"/>
    <property type="match status" value="1"/>
</dbReference>
<dbReference type="InterPro" id="IPR050925">
    <property type="entry name" value="Rhomboid_protease_S54"/>
</dbReference>
<dbReference type="Proteomes" id="UP000009026">
    <property type="component" value="Chromosome"/>
</dbReference>
<sequence>MSAQPQPEPPPPASSSAEQEDASFAVYLVRKLLAEQGFEPGTFPEASALEAASDAVLTYSDGMSAVIVCVVDREQSPSRVFGLDVAALERIGKDCLKYTGGVGGTKLPLGLQVIEVGGAALSEEDRKRLHALRLGLFNKVHLQAMHVDTRAKTVWASTWRRAKVSRGYLRGLVSAPRRVAEPEDVAEPPERKPWLTYVSLVAMACAFIAEHLLRLGAEGEGPLALGVQTLVALGGVNSGLVLEGGQWWRLLTAPLLHGDLFHLLFNGFCLWFVGQTLETLVGRAWLGLLLWVGALGGGALSMAINDVSVVSVGASGVVTALLGALLAVSRRYPPGPERVQLQMMSIQMLLPSLLPVVMTRTGGAIDCAAHLGGALAGGAVGLVLTQVWSRREPEPPARMPLLALGWVAFAALLMSMGAAWRYRQMLEL</sequence>
<reference evidence="10 11" key="1">
    <citation type="journal article" date="2016" name="PLoS ONE">
        <title>Complete Genome Sequence and Comparative Genomics of a Novel Myxobacterium Myxococcus hansupus.</title>
        <authorList>
            <person name="Sharma G."/>
            <person name="Narwani T."/>
            <person name="Subramanian S."/>
        </authorList>
    </citation>
    <scope>NUCLEOTIDE SEQUENCE [LARGE SCALE GENOMIC DNA]</scope>
    <source>
        <strain evidence="11">mixupus</strain>
    </source>
</reference>
<feature type="region of interest" description="Disordered" evidence="7">
    <location>
        <begin position="1"/>
        <end position="20"/>
    </location>
</feature>
<evidence type="ECO:0000313" key="10">
    <source>
        <dbReference type="EMBL" id="AKQ69712.1"/>
    </source>
</evidence>
<keyword evidence="6 8" id="KW-0472">Membrane</keyword>
<dbReference type="InterPro" id="IPR035952">
    <property type="entry name" value="Rhomboid-like_sf"/>
</dbReference>
<feature type="transmembrane region" description="Helical" evidence="8">
    <location>
        <begin position="254"/>
        <end position="273"/>
    </location>
</feature>
<keyword evidence="10" id="KW-0645">Protease</keyword>
<keyword evidence="5 8" id="KW-1133">Transmembrane helix</keyword>
<name>A0A0H4XMX3_9BACT</name>
<protein>
    <submittedName>
        <fullName evidence="10">Rhomboid family serine protease</fullName>
    </submittedName>
</protein>
<dbReference type="RefSeq" id="WP_002636275.1">
    <property type="nucleotide sequence ID" value="NZ_CP012109.1"/>
</dbReference>
<evidence type="ECO:0000256" key="2">
    <source>
        <dbReference type="ARBA" id="ARBA00009045"/>
    </source>
</evidence>
<feature type="domain" description="Peptidase S54 rhomboid" evidence="9">
    <location>
        <begin position="245"/>
        <end position="385"/>
    </location>
</feature>
<feature type="compositionally biased region" description="Pro residues" evidence="7">
    <location>
        <begin position="1"/>
        <end position="13"/>
    </location>
</feature>
<dbReference type="EMBL" id="CP012109">
    <property type="protein sequence ID" value="AKQ69712.1"/>
    <property type="molecule type" value="Genomic_DNA"/>
</dbReference>
<accession>A0A0H4XMX3</accession>
<evidence type="ECO:0000256" key="3">
    <source>
        <dbReference type="ARBA" id="ARBA00022692"/>
    </source>
</evidence>
<keyword evidence="3 8" id="KW-0812">Transmembrane</keyword>
<feature type="transmembrane region" description="Helical" evidence="8">
    <location>
        <begin position="370"/>
        <end position="389"/>
    </location>
</feature>
<dbReference type="GO" id="GO:0006508">
    <property type="term" value="P:proteolysis"/>
    <property type="evidence" value="ECO:0007669"/>
    <property type="project" value="UniProtKB-KW"/>
</dbReference>
<comment type="subcellular location">
    <subcellularLocation>
        <location evidence="1">Membrane</location>
        <topology evidence="1">Multi-pass membrane protein</topology>
    </subcellularLocation>
</comment>
<evidence type="ECO:0000256" key="6">
    <source>
        <dbReference type="ARBA" id="ARBA00023136"/>
    </source>
</evidence>
<dbReference type="SUPFAM" id="SSF144091">
    <property type="entry name" value="Rhomboid-like"/>
    <property type="match status" value="1"/>
</dbReference>
<dbReference type="OrthoDB" id="9813074at2"/>
<feature type="transmembrane region" description="Helical" evidence="8">
    <location>
        <begin position="401"/>
        <end position="422"/>
    </location>
</feature>
<proteinExistence type="inferred from homology"/>
<dbReference type="eggNOG" id="COG0705">
    <property type="taxonomic scope" value="Bacteria"/>
</dbReference>
<dbReference type="InterPro" id="IPR022764">
    <property type="entry name" value="Peptidase_S54_rhomboid_dom"/>
</dbReference>
<comment type="similarity">
    <text evidence="2">Belongs to the peptidase S54 family.</text>
</comment>
<evidence type="ECO:0000256" key="7">
    <source>
        <dbReference type="SAM" id="MobiDB-lite"/>
    </source>
</evidence>
<keyword evidence="11" id="KW-1185">Reference proteome</keyword>
<evidence type="ECO:0000256" key="5">
    <source>
        <dbReference type="ARBA" id="ARBA00022989"/>
    </source>
</evidence>
<evidence type="ECO:0000259" key="9">
    <source>
        <dbReference type="Pfam" id="PF01694"/>
    </source>
</evidence>
<evidence type="ECO:0000256" key="8">
    <source>
        <dbReference type="SAM" id="Phobius"/>
    </source>
</evidence>
<evidence type="ECO:0000256" key="4">
    <source>
        <dbReference type="ARBA" id="ARBA00022801"/>
    </source>
</evidence>
<evidence type="ECO:0000313" key="11">
    <source>
        <dbReference type="Proteomes" id="UP000009026"/>
    </source>
</evidence>
<dbReference type="Pfam" id="PF01694">
    <property type="entry name" value="Rhomboid"/>
    <property type="match status" value="1"/>
</dbReference>